<protein>
    <submittedName>
        <fullName evidence="2">Uncharacterized protein</fullName>
    </submittedName>
</protein>
<feature type="compositionally biased region" description="Low complexity" evidence="1">
    <location>
        <begin position="66"/>
        <end position="81"/>
    </location>
</feature>
<keyword evidence="3" id="KW-1185">Reference proteome</keyword>
<feature type="region of interest" description="Disordered" evidence="1">
    <location>
        <begin position="421"/>
        <end position="480"/>
    </location>
</feature>
<feature type="region of interest" description="Disordered" evidence="1">
    <location>
        <begin position="175"/>
        <end position="276"/>
    </location>
</feature>
<feature type="region of interest" description="Disordered" evidence="1">
    <location>
        <begin position="1"/>
        <end position="97"/>
    </location>
</feature>
<feature type="compositionally biased region" description="Low complexity" evidence="1">
    <location>
        <begin position="231"/>
        <end position="243"/>
    </location>
</feature>
<reference evidence="2 3" key="1">
    <citation type="journal article" date="2019" name="Nat. Ecol. Evol.">
        <title>Megaphylogeny resolves global patterns of mushroom evolution.</title>
        <authorList>
            <person name="Varga T."/>
            <person name="Krizsan K."/>
            <person name="Foldi C."/>
            <person name="Dima B."/>
            <person name="Sanchez-Garcia M."/>
            <person name="Sanchez-Ramirez S."/>
            <person name="Szollosi G.J."/>
            <person name="Szarkandi J.G."/>
            <person name="Papp V."/>
            <person name="Albert L."/>
            <person name="Andreopoulos W."/>
            <person name="Angelini C."/>
            <person name="Antonin V."/>
            <person name="Barry K.W."/>
            <person name="Bougher N.L."/>
            <person name="Buchanan P."/>
            <person name="Buyck B."/>
            <person name="Bense V."/>
            <person name="Catcheside P."/>
            <person name="Chovatia M."/>
            <person name="Cooper J."/>
            <person name="Damon W."/>
            <person name="Desjardin D."/>
            <person name="Finy P."/>
            <person name="Geml J."/>
            <person name="Haridas S."/>
            <person name="Hughes K."/>
            <person name="Justo A."/>
            <person name="Karasinski D."/>
            <person name="Kautmanova I."/>
            <person name="Kiss B."/>
            <person name="Kocsube S."/>
            <person name="Kotiranta H."/>
            <person name="LaButti K.M."/>
            <person name="Lechner B.E."/>
            <person name="Liimatainen K."/>
            <person name="Lipzen A."/>
            <person name="Lukacs Z."/>
            <person name="Mihaltcheva S."/>
            <person name="Morgado L.N."/>
            <person name="Niskanen T."/>
            <person name="Noordeloos M.E."/>
            <person name="Ohm R.A."/>
            <person name="Ortiz-Santana B."/>
            <person name="Ovrebo C."/>
            <person name="Racz N."/>
            <person name="Riley R."/>
            <person name="Savchenko A."/>
            <person name="Shiryaev A."/>
            <person name="Soop K."/>
            <person name="Spirin V."/>
            <person name="Szebenyi C."/>
            <person name="Tomsovsky M."/>
            <person name="Tulloss R.E."/>
            <person name="Uehling J."/>
            <person name="Grigoriev I.V."/>
            <person name="Vagvolgyi C."/>
            <person name="Papp T."/>
            <person name="Martin F.M."/>
            <person name="Miettinen O."/>
            <person name="Hibbett D.S."/>
            <person name="Nagy L.G."/>
        </authorList>
    </citation>
    <scope>NUCLEOTIDE SEQUENCE [LARGE SCALE GENOMIC DNA]</scope>
    <source>
        <strain evidence="2 3">CBS 309.79</strain>
    </source>
</reference>
<proteinExistence type="predicted"/>
<dbReference type="Proteomes" id="UP000305067">
    <property type="component" value="Unassembled WGS sequence"/>
</dbReference>
<evidence type="ECO:0000313" key="3">
    <source>
        <dbReference type="Proteomes" id="UP000305067"/>
    </source>
</evidence>
<feature type="compositionally biased region" description="Basic residues" evidence="1">
    <location>
        <begin position="215"/>
        <end position="230"/>
    </location>
</feature>
<evidence type="ECO:0000313" key="2">
    <source>
        <dbReference type="EMBL" id="TFL02145.1"/>
    </source>
</evidence>
<organism evidence="2 3">
    <name type="scientific">Pterulicium gracile</name>
    <dbReference type="NCBI Taxonomy" id="1884261"/>
    <lineage>
        <taxon>Eukaryota</taxon>
        <taxon>Fungi</taxon>
        <taxon>Dikarya</taxon>
        <taxon>Basidiomycota</taxon>
        <taxon>Agaricomycotina</taxon>
        <taxon>Agaricomycetes</taxon>
        <taxon>Agaricomycetidae</taxon>
        <taxon>Agaricales</taxon>
        <taxon>Pleurotineae</taxon>
        <taxon>Pterulaceae</taxon>
        <taxon>Pterulicium</taxon>
    </lineage>
</organism>
<feature type="compositionally biased region" description="Low complexity" evidence="1">
    <location>
        <begin position="180"/>
        <end position="199"/>
    </location>
</feature>
<gene>
    <name evidence="2" type="ORF">BDV98DRAFT_592628</name>
</gene>
<name>A0A5C3QJE6_9AGAR</name>
<feature type="compositionally biased region" description="Pro residues" evidence="1">
    <location>
        <begin position="34"/>
        <end position="47"/>
    </location>
</feature>
<feature type="compositionally biased region" description="Low complexity" evidence="1">
    <location>
        <begin position="421"/>
        <end position="446"/>
    </location>
</feature>
<accession>A0A5C3QJE6</accession>
<evidence type="ECO:0000256" key="1">
    <source>
        <dbReference type="SAM" id="MobiDB-lite"/>
    </source>
</evidence>
<dbReference type="OrthoDB" id="3233731at2759"/>
<feature type="compositionally biased region" description="Low complexity" evidence="1">
    <location>
        <begin position="251"/>
        <end position="260"/>
    </location>
</feature>
<dbReference type="EMBL" id="ML178823">
    <property type="protein sequence ID" value="TFL02145.1"/>
    <property type="molecule type" value="Genomic_DNA"/>
</dbReference>
<sequence length="567" mass="59504">MSTITTPTYAFLSQPPPQVQKKHLQRHLTSSHPAPSPPPPPPPPPSSTTPSKEEFSIASWAAAVQPGSPGTPSPRRSSSTSLALETPRRPSLIRRRSASRGIAHIRVPSNATSFVHLIDTPSTGSLNTPKTADLRALGYTNIFVNLPPATPKSAGYALGTTKHNQPAVPVTLTKKKTLSRLRSLSALRPSRSKTTTTAPLPSPTSPMRFLPSSPKHPRSPTKHGRSRSRSKTGSSSPTKSSTSAHRRMHQSQSHSNSKSPSKSKSKSKAPPSPTGAMMQDALLAQFLGGGKLDKQAQRLVPKGDAVWRDGKGGLWRDEDEKVEGLPLLDSSSDKEIGAAPASPGWVKFQGGESPSFGAMDLGDDAKTGRRGSAGSVCTAEMMSREPMAVRVEGEVPRIMWLNASSASTASLASLTTAATASSSTALTASSTAATTSPSTSMPTSTPEVSITHSGADRTMRRRHRPTPLNLGKRTGDGFEDSFSPMVAQGSAAGSSRRLNFGPASSRLNPALHPLASSSNLALAVPRTHLTPAQASPISIVSEAPSQRGFGGLKSKASKMGLKKLFGI</sequence>
<dbReference type="AlphaFoldDB" id="A0A5C3QJE6"/>